<dbReference type="Proteomes" id="UP000238270">
    <property type="component" value="Unassembled WGS sequence"/>
</dbReference>
<dbReference type="EMBL" id="MIGV01000039">
    <property type="protein sequence ID" value="PPT73698.1"/>
    <property type="molecule type" value="Genomic_DNA"/>
</dbReference>
<protein>
    <submittedName>
        <fullName evidence="1">Uncharacterized protein</fullName>
    </submittedName>
</protein>
<sequence>MDHPALAAAVAILERQVAAGAEASAIASTVVALLQQIEKVLTPILGPRGVAALFKRALFLTKDDFPWLDAAFVAAEASDDRNAVETVGVVLRQQRTETAAAGGAAFVHTFHAVLVSMIGPTLTERLLRSVWVTFSSGFSAQDIP</sequence>
<evidence type="ECO:0000313" key="2">
    <source>
        <dbReference type="Proteomes" id="UP000238270"/>
    </source>
</evidence>
<organism evidence="1 2">
    <name type="scientific">Xanthomonas arboricola pv. populi</name>
    <dbReference type="NCBI Taxonomy" id="487823"/>
    <lineage>
        <taxon>Bacteria</taxon>
        <taxon>Pseudomonadati</taxon>
        <taxon>Pseudomonadota</taxon>
        <taxon>Gammaproteobacteria</taxon>
        <taxon>Lysobacterales</taxon>
        <taxon>Lysobacteraceae</taxon>
        <taxon>Xanthomonas</taxon>
    </lineage>
</organism>
<reference evidence="1 2" key="1">
    <citation type="submission" date="2016-08" db="EMBL/GenBank/DDBJ databases">
        <title>Evolution of the type three secretion system and type three effector repertoires in Xanthomonas.</title>
        <authorList>
            <person name="Merda D."/>
            <person name="Briand M."/>
            <person name="Bosis E."/>
            <person name="Rousseau C."/>
            <person name="Portier P."/>
            <person name="Jacques M.-A."/>
            <person name="Fischer-Le Saux M."/>
        </authorList>
    </citation>
    <scope>NUCLEOTIDE SEQUENCE [LARGE SCALE GENOMIC DNA]</scope>
    <source>
        <strain evidence="1 2">CFBP 3122</strain>
    </source>
</reference>
<comment type="caution">
    <text evidence="1">The sequence shown here is derived from an EMBL/GenBank/DDBJ whole genome shotgun (WGS) entry which is preliminary data.</text>
</comment>
<accession>A0A2S6YZN6</accession>
<name>A0A2S6YZN6_9XANT</name>
<evidence type="ECO:0000313" key="1">
    <source>
        <dbReference type="EMBL" id="PPT73698.1"/>
    </source>
</evidence>
<proteinExistence type="predicted"/>
<gene>
    <name evidence="1" type="ORF">XaplCFBP3122_19415</name>
</gene>
<dbReference type="AlphaFoldDB" id="A0A2S6YZN6"/>
<dbReference type="RefSeq" id="WP_104599356.1">
    <property type="nucleotide sequence ID" value="NZ_MIGV01000039.1"/>
</dbReference>